<sequence length="83" mass="9707">MWRPSKEWIKQRNIFLERNQPLAPHYRSRQRDYEAGADAILTYLLSSGLFTYGHHTPDIGLVDAPKESGYWVFIPADAKDEDR</sequence>
<dbReference type="AlphaFoldDB" id="A0A6M3JKL4"/>
<gene>
    <name evidence="1" type="ORF">MM415A04507_0011</name>
    <name evidence="2" type="ORF">MM415B02232_0007</name>
</gene>
<organism evidence="1">
    <name type="scientific">viral metagenome</name>
    <dbReference type="NCBI Taxonomy" id="1070528"/>
    <lineage>
        <taxon>unclassified sequences</taxon>
        <taxon>metagenomes</taxon>
        <taxon>organismal metagenomes</taxon>
    </lineage>
</organism>
<evidence type="ECO:0000313" key="2">
    <source>
        <dbReference type="EMBL" id="QJA85308.1"/>
    </source>
</evidence>
<dbReference type="EMBL" id="MT142567">
    <property type="protein sequence ID" value="QJA85308.1"/>
    <property type="molecule type" value="Genomic_DNA"/>
</dbReference>
<dbReference type="EMBL" id="MT141715">
    <property type="protein sequence ID" value="QJA69552.1"/>
    <property type="molecule type" value="Genomic_DNA"/>
</dbReference>
<proteinExistence type="predicted"/>
<accession>A0A6M3JKL4</accession>
<reference evidence="1" key="1">
    <citation type="submission" date="2020-03" db="EMBL/GenBank/DDBJ databases">
        <title>The deep terrestrial virosphere.</title>
        <authorList>
            <person name="Holmfeldt K."/>
            <person name="Nilsson E."/>
            <person name="Simone D."/>
            <person name="Lopez-Fernandez M."/>
            <person name="Wu X."/>
            <person name="de Brujin I."/>
            <person name="Lundin D."/>
            <person name="Andersson A."/>
            <person name="Bertilsson S."/>
            <person name="Dopson M."/>
        </authorList>
    </citation>
    <scope>NUCLEOTIDE SEQUENCE</scope>
    <source>
        <strain evidence="1">MM415A04507</strain>
        <strain evidence="2">MM415B02232</strain>
    </source>
</reference>
<protein>
    <submittedName>
        <fullName evidence="1">Uncharacterized protein</fullName>
    </submittedName>
</protein>
<name>A0A6M3JKL4_9ZZZZ</name>
<evidence type="ECO:0000313" key="1">
    <source>
        <dbReference type="EMBL" id="QJA69552.1"/>
    </source>
</evidence>